<protein>
    <recommendedName>
        <fullName evidence="1">EF-hand domain-containing protein</fullName>
    </recommendedName>
</protein>
<dbReference type="InterPro" id="IPR002048">
    <property type="entry name" value="EF_hand_dom"/>
</dbReference>
<organism evidence="2 4">
    <name type="scientific">Didymodactylos carnosus</name>
    <dbReference type="NCBI Taxonomy" id="1234261"/>
    <lineage>
        <taxon>Eukaryota</taxon>
        <taxon>Metazoa</taxon>
        <taxon>Spiralia</taxon>
        <taxon>Gnathifera</taxon>
        <taxon>Rotifera</taxon>
        <taxon>Eurotatoria</taxon>
        <taxon>Bdelloidea</taxon>
        <taxon>Philodinida</taxon>
        <taxon>Philodinidae</taxon>
        <taxon>Didymodactylos</taxon>
    </lineage>
</organism>
<evidence type="ECO:0000313" key="4">
    <source>
        <dbReference type="Proteomes" id="UP000677228"/>
    </source>
</evidence>
<dbReference type="EMBL" id="CAJNOK010041078">
    <property type="protein sequence ID" value="CAF1555517.1"/>
    <property type="molecule type" value="Genomic_DNA"/>
</dbReference>
<gene>
    <name evidence="2" type="ORF">OVA965_LOCUS39525</name>
    <name evidence="3" type="ORF">TMI583_LOCUS40834</name>
</gene>
<feature type="domain" description="EF-hand" evidence="1">
    <location>
        <begin position="140"/>
        <end position="175"/>
    </location>
</feature>
<dbReference type="Proteomes" id="UP000677228">
    <property type="component" value="Unassembled WGS sequence"/>
</dbReference>
<dbReference type="EMBL" id="CAJOBA010063593">
    <property type="protein sequence ID" value="CAF4346211.1"/>
    <property type="molecule type" value="Genomic_DNA"/>
</dbReference>
<dbReference type="SUPFAM" id="SSF47473">
    <property type="entry name" value="EF-hand"/>
    <property type="match status" value="1"/>
</dbReference>
<sequence length="237" mass="27951">IQQISLHVPVLHDNDQQQQQQELLSSNDLLERIKPSTQQQQQQINFNEDIDEKDRMQSLGRLYKDLGADINTAELEVTDLLANQLANRIKLKDENVQNILRTKLQIYFESKKTSDRTDNKPTITWDDFCDVLFPITSGRFTNKDIELWFKLFDSDNNGYLTKEQITNLIYLLQIKNPENTVDRLLLYDDNKRLSVQELIIAMNVDATSQQIITENEQDKRKQVYNTSWLRWLWSGIF</sequence>
<proteinExistence type="predicted"/>
<dbReference type="Proteomes" id="UP000682733">
    <property type="component" value="Unassembled WGS sequence"/>
</dbReference>
<feature type="non-terminal residue" evidence="2">
    <location>
        <position position="237"/>
    </location>
</feature>
<dbReference type="InterPro" id="IPR011992">
    <property type="entry name" value="EF-hand-dom_pair"/>
</dbReference>
<dbReference type="Gene3D" id="1.10.238.10">
    <property type="entry name" value="EF-hand"/>
    <property type="match status" value="1"/>
</dbReference>
<evidence type="ECO:0000313" key="2">
    <source>
        <dbReference type="EMBL" id="CAF1555517.1"/>
    </source>
</evidence>
<evidence type="ECO:0000259" key="1">
    <source>
        <dbReference type="PROSITE" id="PS50222"/>
    </source>
</evidence>
<name>A0A8S2FUN8_9BILA</name>
<evidence type="ECO:0000313" key="3">
    <source>
        <dbReference type="EMBL" id="CAF4346211.1"/>
    </source>
</evidence>
<accession>A0A8S2FUN8</accession>
<dbReference type="GO" id="GO:0005509">
    <property type="term" value="F:calcium ion binding"/>
    <property type="evidence" value="ECO:0007669"/>
    <property type="project" value="InterPro"/>
</dbReference>
<dbReference type="AlphaFoldDB" id="A0A8S2FUN8"/>
<dbReference type="PROSITE" id="PS50222">
    <property type="entry name" value="EF_HAND_2"/>
    <property type="match status" value="1"/>
</dbReference>
<comment type="caution">
    <text evidence="2">The sequence shown here is derived from an EMBL/GenBank/DDBJ whole genome shotgun (WGS) entry which is preliminary data.</text>
</comment>
<reference evidence="2" key="1">
    <citation type="submission" date="2021-02" db="EMBL/GenBank/DDBJ databases">
        <authorList>
            <person name="Nowell W R."/>
        </authorList>
    </citation>
    <scope>NUCLEOTIDE SEQUENCE</scope>
</reference>